<dbReference type="PATRIC" id="fig|1423807.3.peg.1687"/>
<dbReference type="AlphaFoldDB" id="A0A0R1W5A6"/>
<keyword evidence="1" id="KW-1133">Transmembrane helix</keyword>
<name>A0A0R1W5A6_9LACO</name>
<protein>
    <recommendedName>
        <fullName evidence="4">Integral membrane protein</fullName>
    </recommendedName>
</protein>
<gene>
    <name evidence="2" type="ORF">FD16_GL001647</name>
</gene>
<reference evidence="2 3" key="1">
    <citation type="journal article" date="2015" name="Genome Announc.">
        <title>Expanding the biotechnology potential of lactobacilli through comparative genomics of 213 strains and associated genera.</title>
        <authorList>
            <person name="Sun Z."/>
            <person name="Harris H.M."/>
            <person name="McCann A."/>
            <person name="Guo C."/>
            <person name="Argimon S."/>
            <person name="Zhang W."/>
            <person name="Yang X."/>
            <person name="Jeffery I.B."/>
            <person name="Cooney J.C."/>
            <person name="Kagawa T.F."/>
            <person name="Liu W."/>
            <person name="Song Y."/>
            <person name="Salvetti E."/>
            <person name="Wrobel A."/>
            <person name="Rasinkangas P."/>
            <person name="Parkhill J."/>
            <person name="Rea M.C."/>
            <person name="O'Sullivan O."/>
            <person name="Ritari J."/>
            <person name="Douillard F.P."/>
            <person name="Paul Ross R."/>
            <person name="Yang R."/>
            <person name="Briner A.E."/>
            <person name="Felis G.E."/>
            <person name="de Vos W.M."/>
            <person name="Barrangou R."/>
            <person name="Klaenhammer T.R."/>
            <person name="Caufield P.W."/>
            <person name="Cui Y."/>
            <person name="Zhang H."/>
            <person name="O'Toole P.W."/>
        </authorList>
    </citation>
    <scope>NUCLEOTIDE SEQUENCE [LARGE SCALE GENOMIC DNA]</scope>
    <source>
        <strain evidence="2 3">DSM 5007</strain>
    </source>
</reference>
<proteinExistence type="predicted"/>
<evidence type="ECO:0008006" key="4">
    <source>
        <dbReference type="Google" id="ProtNLM"/>
    </source>
</evidence>
<dbReference type="eggNOG" id="ENOG50309XV">
    <property type="taxonomic scope" value="Bacteria"/>
</dbReference>
<keyword evidence="3" id="KW-1185">Reference proteome</keyword>
<keyword evidence="1" id="KW-0472">Membrane</keyword>
<comment type="caution">
    <text evidence="2">The sequence shown here is derived from an EMBL/GenBank/DDBJ whole genome shotgun (WGS) entry which is preliminary data.</text>
</comment>
<feature type="transmembrane region" description="Helical" evidence="1">
    <location>
        <begin position="7"/>
        <end position="26"/>
    </location>
</feature>
<dbReference type="EMBL" id="AZGF01000004">
    <property type="protein sequence ID" value="KRM12961.1"/>
    <property type="molecule type" value="Genomic_DNA"/>
</dbReference>
<feature type="transmembrane region" description="Helical" evidence="1">
    <location>
        <begin position="62"/>
        <end position="83"/>
    </location>
</feature>
<feature type="transmembrane region" description="Helical" evidence="1">
    <location>
        <begin position="103"/>
        <end position="122"/>
    </location>
</feature>
<evidence type="ECO:0000313" key="2">
    <source>
        <dbReference type="EMBL" id="KRM12961.1"/>
    </source>
</evidence>
<evidence type="ECO:0000313" key="3">
    <source>
        <dbReference type="Proteomes" id="UP000051820"/>
    </source>
</evidence>
<dbReference type="STRING" id="1423807.FD16_GL001647"/>
<feature type="transmembrane region" description="Helical" evidence="1">
    <location>
        <begin position="38"/>
        <end position="55"/>
    </location>
</feature>
<evidence type="ECO:0000256" key="1">
    <source>
        <dbReference type="SAM" id="Phobius"/>
    </source>
</evidence>
<accession>A0A0R1W5A6</accession>
<sequence>MKEARRVISYATVSLVIYCVVSAMMYVQTNVSLASAEVWEHLGIALVLFLAMAIISSLDMRISVYVTIFVMLIFTLALLGAFIEVNYHSNTGMVVKTIVDALSLVGLIINIICVTAAVKMRARQSNFRIRRK</sequence>
<dbReference type="RefSeq" id="WP_010621462.1">
    <property type="nucleotide sequence ID" value="NZ_AZGF01000004.1"/>
</dbReference>
<keyword evidence="1" id="KW-0812">Transmembrane</keyword>
<dbReference type="Proteomes" id="UP000051820">
    <property type="component" value="Unassembled WGS sequence"/>
</dbReference>
<dbReference type="OrthoDB" id="2296546at2"/>
<organism evidence="2 3">
    <name type="scientific">Paucilactobacillus suebicus DSM 5007 = KCTC 3549</name>
    <dbReference type="NCBI Taxonomy" id="1423807"/>
    <lineage>
        <taxon>Bacteria</taxon>
        <taxon>Bacillati</taxon>
        <taxon>Bacillota</taxon>
        <taxon>Bacilli</taxon>
        <taxon>Lactobacillales</taxon>
        <taxon>Lactobacillaceae</taxon>
        <taxon>Paucilactobacillus</taxon>
    </lineage>
</organism>